<proteinExistence type="predicted"/>
<dbReference type="AlphaFoldDB" id="A0AAI9GTD2"/>
<dbReference type="EMBL" id="ABNOCX020000007">
    <property type="protein sequence ID" value="EML7083189.1"/>
    <property type="molecule type" value="Genomic_DNA"/>
</dbReference>
<gene>
    <name evidence="1" type="ORF">RYF40_003672</name>
</gene>
<evidence type="ECO:0000313" key="1">
    <source>
        <dbReference type="EMBL" id="EML7083189.1"/>
    </source>
</evidence>
<accession>A0AAI9GTD2</accession>
<protein>
    <submittedName>
        <fullName evidence="1">Uncharacterized protein</fullName>
    </submittedName>
</protein>
<comment type="caution">
    <text evidence="1">The sequence shown here is derived from an EMBL/GenBank/DDBJ whole genome shotgun (WGS) entry which is preliminary data.</text>
</comment>
<dbReference type="RefSeq" id="WP_072072737.1">
    <property type="nucleotide sequence ID" value="NZ_CABGIA010000004.1"/>
</dbReference>
<name>A0AAI9GTD2_KLEOX</name>
<reference evidence="1" key="1">
    <citation type="submission" date="2024-02" db="EMBL/GenBank/DDBJ databases">
        <authorList>
            <consortium name="Clinical and Environmental Microbiology Branch: Whole genome sequencing antimicrobial resistance pathogens in the healthcare setting"/>
        </authorList>
    </citation>
    <scope>NUCLEOTIDE SEQUENCE</scope>
    <source>
        <strain evidence="1">2023BB-00086</strain>
    </source>
</reference>
<organism evidence="1">
    <name type="scientific">Klebsiella oxytoca</name>
    <dbReference type="NCBI Taxonomy" id="571"/>
    <lineage>
        <taxon>Bacteria</taxon>
        <taxon>Pseudomonadati</taxon>
        <taxon>Pseudomonadota</taxon>
        <taxon>Gammaproteobacteria</taxon>
        <taxon>Enterobacterales</taxon>
        <taxon>Enterobacteriaceae</taxon>
        <taxon>Klebsiella/Raoultella group</taxon>
        <taxon>Klebsiella</taxon>
    </lineage>
</organism>
<sequence length="66" mass="7335">MADTTAEWSLSLDTQCPKCKHVFDLRPELVDGASSVEACETNTVATRDYETACPECGHEFTVDFVY</sequence>